<sequence>MDGERETDIALPISRLHTRTGRVVSITLAAESCSPGSESKWCRRVNRRFVAESERDKWQ</sequence>
<dbReference type="EMBL" id="DS231616">
    <property type="protein sequence ID" value="EDU45842.1"/>
    <property type="molecule type" value="Genomic_DNA"/>
</dbReference>
<dbReference type="AlphaFoldDB" id="B2VXS3"/>
<reference evidence="2" key="1">
    <citation type="journal article" date="2013" name="G3 (Bethesda)">
        <title>Comparative genomics of a plant-pathogenic fungus, Pyrenophora tritici-repentis, reveals transduplication and the impact of repeat elements on pathogenicity and population divergence.</title>
        <authorList>
            <person name="Manning V.A."/>
            <person name="Pandelova I."/>
            <person name="Dhillon B."/>
            <person name="Wilhelm L.J."/>
            <person name="Goodwin S.B."/>
            <person name="Berlin A.M."/>
            <person name="Figueroa M."/>
            <person name="Freitag M."/>
            <person name="Hane J.K."/>
            <person name="Henrissat B."/>
            <person name="Holman W.H."/>
            <person name="Kodira C.D."/>
            <person name="Martin J."/>
            <person name="Oliver R.P."/>
            <person name="Robbertse B."/>
            <person name="Schackwitz W."/>
            <person name="Schwartz D.C."/>
            <person name="Spatafora J.W."/>
            <person name="Turgeon B.G."/>
            <person name="Yandava C."/>
            <person name="Young S."/>
            <person name="Zhou S."/>
            <person name="Zeng Q."/>
            <person name="Grigoriev I.V."/>
            <person name="Ma L.-J."/>
            <person name="Ciuffetti L.M."/>
        </authorList>
    </citation>
    <scope>NUCLEOTIDE SEQUENCE [LARGE SCALE GENOMIC DNA]</scope>
    <source>
        <strain evidence="2">Pt-1C-BFP</strain>
    </source>
</reference>
<gene>
    <name evidence="1" type="ORF">PTRG_03319</name>
</gene>
<protein>
    <submittedName>
        <fullName evidence="1">Uncharacterized protein</fullName>
    </submittedName>
</protein>
<evidence type="ECO:0000313" key="2">
    <source>
        <dbReference type="Proteomes" id="UP000001471"/>
    </source>
</evidence>
<name>B2VXS3_PYRTR</name>
<organism evidence="1 2">
    <name type="scientific">Pyrenophora tritici-repentis (strain Pt-1C-BFP)</name>
    <name type="common">Wheat tan spot fungus</name>
    <name type="synonym">Drechslera tritici-repentis</name>
    <dbReference type="NCBI Taxonomy" id="426418"/>
    <lineage>
        <taxon>Eukaryota</taxon>
        <taxon>Fungi</taxon>
        <taxon>Dikarya</taxon>
        <taxon>Ascomycota</taxon>
        <taxon>Pezizomycotina</taxon>
        <taxon>Dothideomycetes</taxon>
        <taxon>Pleosporomycetidae</taxon>
        <taxon>Pleosporales</taxon>
        <taxon>Pleosporineae</taxon>
        <taxon>Pleosporaceae</taxon>
        <taxon>Pyrenophora</taxon>
    </lineage>
</organism>
<dbReference type="HOGENOM" id="CLU_2961921_0_0_1"/>
<dbReference type="InParanoid" id="B2VXS3"/>
<accession>B2VXS3</accession>
<dbReference type="Proteomes" id="UP000001471">
    <property type="component" value="Unassembled WGS sequence"/>
</dbReference>
<evidence type="ECO:0000313" key="1">
    <source>
        <dbReference type="EMBL" id="EDU45842.1"/>
    </source>
</evidence>
<proteinExistence type="predicted"/>